<evidence type="ECO:0000256" key="2">
    <source>
        <dbReference type="SAM" id="MobiDB-lite"/>
    </source>
</evidence>
<feature type="compositionally biased region" description="Low complexity" evidence="2">
    <location>
        <begin position="1"/>
        <end position="14"/>
    </location>
</feature>
<dbReference type="Gene3D" id="3.40.50.1820">
    <property type="entry name" value="alpha/beta hydrolase"/>
    <property type="match status" value="1"/>
</dbReference>
<keyword evidence="1" id="KW-0378">Hydrolase</keyword>
<dbReference type="SUPFAM" id="SSF53474">
    <property type="entry name" value="alpha/beta-Hydrolases"/>
    <property type="match status" value="1"/>
</dbReference>
<sequence>MVVLSWPWSVSPSPTHDPQPPALDHFDKPGVVPPSARVEPSLQLAERTPVRLWHLWKYGLVVAAKSVEMVGAVIAHNIYGPRRPSWGIEMTLITSFMRNAGQHSALVDIATIRMAMGLSGLIPLPSDALVTPVTFRVRRRGLRGILADLDAAETGSRELSGEWVVGRRTWQRLQAEWKAAQQQRRTAEPKTERVVLYIHGGAYYLSSAAGQRLISIPLSKYTDARVFALDYRLAPETRFPGPLHDAVSAYMRLIEDLHIPPENIIICGDSAGGGLSLALLLYLRDNKYPLPSSAILMSPWVDLTMSCDSWSSNADYDVVPIPVETNHMHPIALYLGDQIEQYLTHPYASPLFGDFTGLPPLLIQVGDAEVLRDEIALLAHKATLHGVEVRHELYQDCIHIFQIYPFLDASHRAFLSIRHFVRTLLPQLRSAKALCYQTEEGLELEIDTEDATVVRGDGVESETVKEDLDELFERTESEPEEANTAAPSSKYYPSWGSLASPPTTDDDSEEELSFTSRSRTVPSTPTSTIRRIRSAVSIIMPSSSTTRPTLPRHRSSHHRSSSHTHLPALTAFAPMSPPPSPRIRRNSIASHPDITKLVESWTSAGPANETLMFRPNTHESRPP</sequence>
<protein>
    <submittedName>
        <fullName evidence="4">Methionine aminopeptidase 2</fullName>
    </submittedName>
</protein>
<dbReference type="FunFam" id="3.40.50.1820:FF:000252">
    <property type="entry name" value="Related to calmodulin-dependent protein kinase"/>
    <property type="match status" value="1"/>
</dbReference>
<evidence type="ECO:0000313" key="5">
    <source>
        <dbReference type="Proteomes" id="UP000636479"/>
    </source>
</evidence>
<dbReference type="AlphaFoldDB" id="A0A8H6SZK1"/>
<feature type="compositionally biased region" description="Basic residues" evidence="2">
    <location>
        <begin position="550"/>
        <end position="562"/>
    </location>
</feature>
<dbReference type="InterPro" id="IPR013094">
    <property type="entry name" value="AB_hydrolase_3"/>
</dbReference>
<feature type="compositionally biased region" description="Low complexity" evidence="2">
    <location>
        <begin position="513"/>
        <end position="529"/>
    </location>
</feature>
<comment type="caution">
    <text evidence="4">The sequence shown here is derived from an EMBL/GenBank/DDBJ whole genome shotgun (WGS) entry which is preliminary data.</text>
</comment>
<organism evidence="4 5">
    <name type="scientific">Mycena indigotica</name>
    <dbReference type="NCBI Taxonomy" id="2126181"/>
    <lineage>
        <taxon>Eukaryota</taxon>
        <taxon>Fungi</taxon>
        <taxon>Dikarya</taxon>
        <taxon>Basidiomycota</taxon>
        <taxon>Agaricomycotina</taxon>
        <taxon>Agaricomycetes</taxon>
        <taxon>Agaricomycetidae</taxon>
        <taxon>Agaricales</taxon>
        <taxon>Marasmiineae</taxon>
        <taxon>Mycenaceae</taxon>
        <taxon>Mycena</taxon>
    </lineage>
</organism>
<dbReference type="OrthoDB" id="408631at2759"/>
<dbReference type="PANTHER" id="PTHR48081:SF26">
    <property type="entry name" value="ALPHA_BETA HYDROLASE FOLD-3 DOMAIN-CONTAINING PROTEIN"/>
    <property type="match status" value="1"/>
</dbReference>
<evidence type="ECO:0000313" key="4">
    <source>
        <dbReference type="EMBL" id="KAF7307197.1"/>
    </source>
</evidence>
<keyword evidence="4" id="KW-0645">Protease</keyword>
<proteinExistence type="predicted"/>
<evidence type="ECO:0000256" key="1">
    <source>
        <dbReference type="ARBA" id="ARBA00022801"/>
    </source>
</evidence>
<dbReference type="Pfam" id="PF07859">
    <property type="entry name" value="Abhydrolase_3"/>
    <property type="match status" value="1"/>
</dbReference>
<feature type="region of interest" description="Disordered" evidence="2">
    <location>
        <begin position="1"/>
        <end position="23"/>
    </location>
</feature>
<dbReference type="PANTHER" id="PTHR48081">
    <property type="entry name" value="AB HYDROLASE SUPERFAMILY PROTEIN C4A8.06C"/>
    <property type="match status" value="1"/>
</dbReference>
<keyword evidence="5" id="KW-1185">Reference proteome</keyword>
<dbReference type="InterPro" id="IPR050300">
    <property type="entry name" value="GDXG_lipolytic_enzyme"/>
</dbReference>
<dbReference type="GO" id="GO:0004177">
    <property type="term" value="F:aminopeptidase activity"/>
    <property type="evidence" value="ECO:0007669"/>
    <property type="project" value="UniProtKB-KW"/>
</dbReference>
<accession>A0A8H6SZK1</accession>
<evidence type="ECO:0000259" key="3">
    <source>
        <dbReference type="Pfam" id="PF07859"/>
    </source>
</evidence>
<dbReference type="InterPro" id="IPR029058">
    <property type="entry name" value="AB_hydrolase_fold"/>
</dbReference>
<feature type="domain" description="Alpha/beta hydrolase fold-3" evidence="3">
    <location>
        <begin position="195"/>
        <end position="402"/>
    </location>
</feature>
<feature type="region of interest" description="Disordered" evidence="2">
    <location>
        <begin position="472"/>
        <end position="623"/>
    </location>
</feature>
<gene>
    <name evidence="4" type="ORF">MIND_00513300</name>
</gene>
<dbReference type="GeneID" id="59344440"/>
<dbReference type="EMBL" id="JACAZF010000004">
    <property type="protein sequence ID" value="KAF7307197.1"/>
    <property type="molecule type" value="Genomic_DNA"/>
</dbReference>
<dbReference type="Proteomes" id="UP000636479">
    <property type="component" value="Unassembled WGS sequence"/>
</dbReference>
<name>A0A8H6SZK1_9AGAR</name>
<keyword evidence="4" id="KW-0031">Aminopeptidase</keyword>
<dbReference type="RefSeq" id="XP_037222216.1">
    <property type="nucleotide sequence ID" value="XM_037361924.1"/>
</dbReference>
<reference evidence="4" key="1">
    <citation type="submission" date="2020-05" db="EMBL/GenBank/DDBJ databases">
        <title>Mycena genomes resolve the evolution of fungal bioluminescence.</title>
        <authorList>
            <person name="Tsai I.J."/>
        </authorList>
    </citation>
    <scope>NUCLEOTIDE SEQUENCE</scope>
    <source>
        <strain evidence="4">171206Taipei</strain>
    </source>
</reference>